<accession>Q1ZMC7</accession>
<comment type="caution">
    <text evidence="1">The sequence shown here is derived from an EMBL/GenBank/DDBJ whole genome shotgun (WGS) entry which is preliminary data.</text>
</comment>
<gene>
    <name evidence="1" type="ORF">VAS14_16067</name>
</gene>
<evidence type="ECO:0000313" key="2">
    <source>
        <dbReference type="Proteomes" id="UP000001603"/>
    </source>
</evidence>
<dbReference type="AlphaFoldDB" id="Q1ZMC7"/>
<evidence type="ECO:0000313" key="1">
    <source>
        <dbReference type="EMBL" id="EAS63313.1"/>
    </source>
</evidence>
<name>Q1ZMC7_PHOAS</name>
<proteinExistence type="predicted"/>
<organism evidence="1 2">
    <name type="scientific">Photobacterium angustum (strain S14 / CCUG 15956)</name>
    <name type="common">Vibrio sp. (strain S14 / CCUG 15956)</name>
    <dbReference type="NCBI Taxonomy" id="314292"/>
    <lineage>
        <taxon>Bacteria</taxon>
        <taxon>Pseudomonadati</taxon>
        <taxon>Pseudomonadota</taxon>
        <taxon>Gammaproteobacteria</taxon>
        <taxon>Vibrionales</taxon>
        <taxon>Vibrionaceae</taxon>
        <taxon>Photobacterium</taxon>
    </lineage>
</organism>
<dbReference type="Proteomes" id="UP000001603">
    <property type="component" value="Unassembled WGS sequence"/>
</dbReference>
<dbReference type="HOGENOM" id="CLU_3120981_0_0_6"/>
<sequence length="50" mass="5680">MRVLLAVRQGHKTVSITLLVALPRVRDDLCEIQYQVGTQPFKAVLAFEVR</sequence>
<reference evidence="1 2" key="1">
    <citation type="journal article" date="2009" name="Proc. Natl. Acad. Sci. U.S.A.">
        <title>The genomic basis of trophic strategy in marine bacteria.</title>
        <authorList>
            <person name="Lauro F.M."/>
            <person name="McDougald D."/>
            <person name="Thomas T."/>
            <person name="Williams T.J."/>
            <person name="Egan S."/>
            <person name="Rice S."/>
            <person name="DeMaere M.Z."/>
            <person name="Ting L."/>
            <person name="Ertan H."/>
            <person name="Johnson J."/>
            <person name="Ferriera S."/>
            <person name="Lapidus A."/>
            <person name="Anderson I."/>
            <person name="Kyrpides N."/>
            <person name="Munk A.C."/>
            <person name="Detter C."/>
            <person name="Han C.S."/>
            <person name="Brown M.V."/>
            <person name="Robb F.T."/>
            <person name="Kjelleberg S."/>
            <person name="Cavicchioli R."/>
        </authorList>
    </citation>
    <scope>NUCLEOTIDE SEQUENCE [LARGE SCALE GENOMIC DNA]</scope>
    <source>
        <strain evidence="1 2">S14</strain>
    </source>
</reference>
<protein>
    <submittedName>
        <fullName evidence="1">Uncharacterized protein</fullName>
    </submittedName>
</protein>
<dbReference type="EMBL" id="AAOJ01000008">
    <property type="protein sequence ID" value="EAS63313.1"/>
    <property type="molecule type" value="Genomic_DNA"/>
</dbReference>